<dbReference type="OrthoDB" id="7391526at2"/>
<dbReference type="EMBL" id="VCEI01000021">
    <property type="protein sequence ID" value="TLU94487.1"/>
    <property type="molecule type" value="Genomic_DNA"/>
</dbReference>
<evidence type="ECO:0000313" key="3">
    <source>
        <dbReference type="Proteomes" id="UP000309788"/>
    </source>
</evidence>
<keyword evidence="3" id="KW-1185">Reference proteome</keyword>
<proteinExistence type="predicted"/>
<protein>
    <recommendedName>
        <fullName evidence="1">DUF5672 domain-containing protein</fullName>
    </recommendedName>
</protein>
<sequence length="254" mass="29846">MKELVSVIIPILNPEINPTEEKLLHHCLETLASFPLIFITYEGADLSIIKEHNENIDVVHFPQKYFKSRQHLSSLLLMEDFYDRFNWSEFLLVHELNSWIVKDELYYWCKQGYDYLKAGPVYNDVISAKNNSISRFLGMNEAEKTSFANGYENNGLYLCRIERMTKALKGKNREAHQYRHTENMPNADSVFWDIEANRFWPYLRKPTDIVRNHFALNAITLDNTETRNLPFALTGISRSNIQQLPYFKTLPEAE</sequence>
<organism evidence="2 3">
    <name type="scientific">Dyadobacter sediminis</name>
    <dbReference type="NCBI Taxonomy" id="1493691"/>
    <lineage>
        <taxon>Bacteria</taxon>
        <taxon>Pseudomonadati</taxon>
        <taxon>Bacteroidota</taxon>
        <taxon>Cytophagia</taxon>
        <taxon>Cytophagales</taxon>
        <taxon>Spirosomataceae</taxon>
        <taxon>Dyadobacter</taxon>
    </lineage>
</organism>
<dbReference type="Pfam" id="PF18922">
    <property type="entry name" value="DUF5672"/>
    <property type="match status" value="1"/>
</dbReference>
<evidence type="ECO:0000313" key="2">
    <source>
        <dbReference type="EMBL" id="TLU94487.1"/>
    </source>
</evidence>
<reference evidence="2 3" key="1">
    <citation type="submission" date="2019-05" db="EMBL/GenBank/DDBJ databases">
        <authorList>
            <person name="Qu J.-H."/>
        </authorList>
    </citation>
    <scope>NUCLEOTIDE SEQUENCE [LARGE SCALE GENOMIC DNA]</scope>
    <source>
        <strain evidence="2 3">Z12</strain>
    </source>
</reference>
<dbReference type="AlphaFoldDB" id="A0A5R9KEJ3"/>
<dbReference type="Proteomes" id="UP000309788">
    <property type="component" value="Unassembled WGS sequence"/>
</dbReference>
<feature type="domain" description="DUF5672" evidence="1">
    <location>
        <begin position="56"/>
        <end position="231"/>
    </location>
</feature>
<comment type="caution">
    <text evidence="2">The sequence shown here is derived from an EMBL/GenBank/DDBJ whole genome shotgun (WGS) entry which is preliminary data.</text>
</comment>
<dbReference type="InterPro" id="IPR043729">
    <property type="entry name" value="DUF5672"/>
</dbReference>
<name>A0A5R9KEJ3_9BACT</name>
<accession>A0A5R9KEJ3</accession>
<dbReference type="RefSeq" id="WP_138281115.1">
    <property type="nucleotide sequence ID" value="NZ_BMGE01000002.1"/>
</dbReference>
<gene>
    <name evidence="2" type="ORF">FEM55_09640</name>
</gene>
<evidence type="ECO:0000259" key="1">
    <source>
        <dbReference type="Pfam" id="PF18922"/>
    </source>
</evidence>